<dbReference type="PANTHER" id="PTHR22916:SF3">
    <property type="entry name" value="UDP-GLCNAC:BETAGAL BETA-1,3-N-ACETYLGLUCOSAMINYLTRANSFERASE-LIKE PROTEIN 1"/>
    <property type="match status" value="1"/>
</dbReference>
<name>A0A8F5VL44_METHU</name>
<accession>A0A8F5VL44</accession>
<keyword evidence="1" id="KW-0812">Transmembrane</keyword>
<evidence type="ECO:0000256" key="1">
    <source>
        <dbReference type="SAM" id="Phobius"/>
    </source>
</evidence>
<organism evidence="3 4">
    <name type="scientific">Methanospirillum hungatei</name>
    <dbReference type="NCBI Taxonomy" id="2203"/>
    <lineage>
        <taxon>Archaea</taxon>
        <taxon>Methanobacteriati</taxon>
        <taxon>Methanobacteriota</taxon>
        <taxon>Stenosarchaea group</taxon>
        <taxon>Methanomicrobia</taxon>
        <taxon>Methanomicrobiales</taxon>
        <taxon>Methanospirillaceae</taxon>
        <taxon>Methanospirillum</taxon>
    </lineage>
</organism>
<reference evidence="3 4" key="1">
    <citation type="submission" date="2021-06" db="EMBL/GenBank/DDBJ databases">
        <title>Complete genome sequence of the secondary alcohol utilizing methanogen Methanospirillum hungatei strain GP1.</title>
        <authorList>
            <person name="Day L.A."/>
            <person name="Costa K.C."/>
        </authorList>
    </citation>
    <scope>NUCLEOTIDE SEQUENCE [LARGE SCALE GENOMIC DNA]</scope>
    <source>
        <strain evidence="3 4">GP1</strain>
    </source>
</reference>
<protein>
    <submittedName>
        <fullName evidence="3">Glycosyltransferase family 2 protein</fullName>
    </submittedName>
</protein>
<feature type="domain" description="Glycosyltransferase 2-like" evidence="2">
    <location>
        <begin position="6"/>
        <end position="123"/>
    </location>
</feature>
<dbReference type="OrthoDB" id="46222at2157"/>
<dbReference type="Proteomes" id="UP000694228">
    <property type="component" value="Chromosome"/>
</dbReference>
<keyword evidence="1" id="KW-1133">Transmembrane helix</keyword>
<feature type="transmembrane region" description="Helical" evidence="1">
    <location>
        <begin position="250"/>
        <end position="270"/>
    </location>
</feature>
<keyword evidence="1" id="KW-0472">Membrane</keyword>
<dbReference type="GO" id="GO:0016757">
    <property type="term" value="F:glycosyltransferase activity"/>
    <property type="evidence" value="ECO:0007669"/>
    <property type="project" value="TreeGrafter"/>
</dbReference>
<evidence type="ECO:0000313" key="4">
    <source>
        <dbReference type="Proteomes" id="UP000694228"/>
    </source>
</evidence>
<dbReference type="InterPro" id="IPR001173">
    <property type="entry name" value="Glyco_trans_2-like"/>
</dbReference>
<dbReference type="AlphaFoldDB" id="A0A8F5VL44"/>
<dbReference type="PANTHER" id="PTHR22916">
    <property type="entry name" value="GLYCOSYLTRANSFERASE"/>
    <property type="match status" value="1"/>
</dbReference>
<dbReference type="Pfam" id="PF00535">
    <property type="entry name" value="Glycos_transf_2"/>
    <property type="match status" value="1"/>
</dbReference>
<dbReference type="CDD" id="cd00761">
    <property type="entry name" value="Glyco_tranf_GTA_type"/>
    <property type="match status" value="1"/>
</dbReference>
<dbReference type="EMBL" id="CP077107">
    <property type="protein sequence ID" value="QXO94026.1"/>
    <property type="molecule type" value="Genomic_DNA"/>
</dbReference>
<proteinExistence type="predicted"/>
<evidence type="ECO:0000313" key="3">
    <source>
        <dbReference type="EMBL" id="QXO94026.1"/>
    </source>
</evidence>
<sequence>MDPLVSMVMPVYNGEKFVVETINSILNQSYSNFEFIIVDDGSTDSTYALISSISDSRIKIIKNEENKGIAYSFNVGIANSKGKYIAHIGADDLAHNDRFKYQVDFLENNPMVGICGTQATFFGIKKGVSNMPLTHDEIASSIIFRSPMIHATIMGRSEIFRENQYFSTPTGEDWNLWYRLIPKTKFANLKQNLGSIRYHYESTTQKNLSKGLIVEREWRKKMLSDLGIKLKNNHETIFIECFSKCNFHRYYIFPFFSLTYIAIILIQGNFMKKIYPKRGFAITMMKRLGRCLIEWVRYIGGFFKKGLSHVDSV</sequence>
<gene>
    <name evidence="3" type="ORF">KSK55_11880</name>
</gene>
<evidence type="ECO:0000259" key="2">
    <source>
        <dbReference type="Pfam" id="PF00535"/>
    </source>
</evidence>